<dbReference type="EMBL" id="CP132942">
    <property type="protein sequence ID" value="XCB34508.1"/>
    <property type="molecule type" value="Genomic_DNA"/>
</dbReference>
<dbReference type="GO" id="GO:0016787">
    <property type="term" value="F:hydrolase activity"/>
    <property type="evidence" value="ECO:0007669"/>
    <property type="project" value="UniProtKB-KW"/>
</dbReference>
<dbReference type="GO" id="GO:0016020">
    <property type="term" value="C:membrane"/>
    <property type="evidence" value="ECO:0007669"/>
    <property type="project" value="TreeGrafter"/>
</dbReference>
<evidence type="ECO:0000259" key="3">
    <source>
        <dbReference type="Pfam" id="PF12697"/>
    </source>
</evidence>
<dbReference type="PANTHER" id="PTHR43798">
    <property type="entry name" value="MONOACYLGLYCEROL LIPASE"/>
    <property type="match status" value="1"/>
</dbReference>
<reference evidence="4" key="2">
    <citation type="journal article" date="2024" name="Environ. Microbiol.">
        <title>Genome analysis and description of Tunturibacter gen. nov. expands the diversity of Terriglobia in tundra soils.</title>
        <authorList>
            <person name="Messyasz A."/>
            <person name="Mannisto M.K."/>
            <person name="Kerkhof L.J."/>
            <person name="Haggblom M.M."/>
        </authorList>
    </citation>
    <scope>NUCLEOTIDE SEQUENCE</scope>
    <source>
        <strain evidence="4">X5P6</strain>
    </source>
</reference>
<sequence length="435" mass="46986">MTRLALRLIALFTITLSAASQLRAQNPIGSWQATLPAGSEGLRIMLKIDKGETSGTAGSWKGTLYSIDQASKGYPTTTLTITGALIKFTVDDYHVSYEGTFSPDGNSITGTFTQGKSQPLTFNRATEATAWPIDPSPHKIQFVPVQADVKLEVLDWGGTGRPLVLLTGLGDDAHVYDKFALKLTPHYHVYGITRRGFGDSSAPPPTVANYNADRLGDDVLAVISALKLNHPIVVGHSIAGEELSSIGSRHPEKVAALIYLDAAFPYAFYNHANTDWILDMVDVRTQIDAIQAGAVLEPKFVDNMLTGVAQLEKDLQETKQDLAKMQPPYPPAPPPLGLAIKFGQQKYTQIPAPILSIVACPHAFDDDDVHSTPEGKAAIIKEDGIRCTAQADAFQSGVPSAHIVRMPNADHYVFKSNEADTLREMNAFIATLPGN</sequence>
<dbReference type="PANTHER" id="PTHR43798:SF31">
    <property type="entry name" value="AB HYDROLASE SUPERFAMILY PROTEIN YCLE"/>
    <property type="match status" value="1"/>
</dbReference>
<dbReference type="RefSeq" id="WP_353065722.1">
    <property type="nucleotide sequence ID" value="NZ_CP132942.1"/>
</dbReference>
<dbReference type="Gene3D" id="3.40.50.1820">
    <property type="entry name" value="alpha/beta hydrolase"/>
    <property type="match status" value="1"/>
</dbReference>
<protein>
    <submittedName>
        <fullName evidence="4">Alpha/beta hydrolase</fullName>
    </submittedName>
</protein>
<feature type="domain" description="AB hydrolase-1" evidence="3">
    <location>
        <begin position="163"/>
        <end position="418"/>
    </location>
</feature>
<reference evidence="4" key="1">
    <citation type="submission" date="2023-08" db="EMBL/GenBank/DDBJ databases">
        <authorList>
            <person name="Messyasz A."/>
            <person name="Mannisto M.K."/>
            <person name="Kerkhof L.J."/>
            <person name="Haggblom M."/>
        </authorList>
    </citation>
    <scope>NUCLEOTIDE SEQUENCE</scope>
    <source>
        <strain evidence="4">X5P6</strain>
    </source>
</reference>
<dbReference type="InterPro" id="IPR029058">
    <property type="entry name" value="AB_hydrolase_fold"/>
</dbReference>
<feature type="chain" id="PRO_5043761889" evidence="2">
    <location>
        <begin position="19"/>
        <end position="435"/>
    </location>
</feature>
<dbReference type="InterPro" id="IPR000073">
    <property type="entry name" value="AB_hydrolase_1"/>
</dbReference>
<accession>A0AAU7ZU23</accession>
<evidence type="ECO:0000256" key="1">
    <source>
        <dbReference type="ARBA" id="ARBA00022801"/>
    </source>
</evidence>
<dbReference type="SUPFAM" id="SSF53474">
    <property type="entry name" value="alpha/beta-Hydrolases"/>
    <property type="match status" value="1"/>
</dbReference>
<evidence type="ECO:0000256" key="2">
    <source>
        <dbReference type="SAM" id="SignalP"/>
    </source>
</evidence>
<keyword evidence="1 4" id="KW-0378">Hydrolase</keyword>
<evidence type="ECO:0000313" key="4">
    <source>
        <dbReference type="EMBL" id="XCB34508.1"/>
    </source>
</evidence>
<feature type="signal peptide" evidence="2">
    <location>
        <begin position="1"/>
        <end position="18"/>
    </location>
</feature>
<dbReference type="InterPro" id="IPR050266">
    <property type="entry name" value="AB_hydrolase_sf"/>
</dbReference>
<name>A0AAU7ZU23_9BACT</name>
<proteinExistence type="predicted"/>
<keyword evidence="2" id="KW-0732">Signal</keyword>
<dbReference type="KEGG" id="tpsc:RBB77_06365"/>
<gene>
    <name evidence="4" type="ORF">RBB77_06365</name>
</gene>
<organism evidence="4">
    <name type="scientific">Tunturiibacter psychrotolerans</name>
    <dbReference type="NCBI Taxonomy" id="3069686"/>
    <lineage>
        <taxon>Bacteria</taxon>
        <taxon>Pseudomonadati</taxon>
        <taxon>Acidobacteriota</taxon>
        <taxon>Terriglobia</taxon>
        <taxon>Terriglobales</taxon>
        <taxon>Acidobacteriaceae</taxon>
        <taxon>Tunturiibacter</taxon>
    </lineage>
</organism>
<dbReference type="Pfam" id="PF12697">
    <property type="entry name" value="Abhydrolase_6"/>
    <property type="match status" value="1"/>
</dbReference>
<dbReference type="AlphaFoldDB" id="A0AAU7ZU23"/>